<feature type="region of interest" description="Disordered" evidence="1">
    <location>
        <begin position="1"/>
        <end position="27"/>
    </location>
</feature>
<dbReference type="Pfam" id="PF00650">
    <property type="entry name" value="CRAL_TRIO"/>
    <property type="match status" value="1"/>
</dbReference>
<proteinExistence type="predicted"/>
<dbReference type="PROSITE" id="PS50191">
    <property type="entry name" value="CRAL_TRIO"/>
    <property type="match status" value="1"/>
</dbReference>
<dbReference type="SUPFAM" id="SSF52087">
    <property type="entry name" value="CRAL/TRIO domain"/>
    <property type="match status" value="1"/>
</dbReference>
<dbReference type="HOGENOM" id="CLU_595082_0_0_1"/>
<dbReference type="PaxDb" id="2903-EOD08197"/>
<dbReference type="GeneID" id="17254381"/>
<dbReference type="Proteomes" id="UP000013827">
    <property type="component" value="Unassembled WGS sequence"/>
</dbReference>
<dbReference type="GO" id="GO:0005737">
    <property type="term" value="C:cytoplasm"/>
    <property type="evidence" value="ECO:0007669"/>
    <property type="project" value="TreeGrafter"/>
</dbReference>
<dbReference type="eggNOG" id="KOG1471">
    <property type="taxonomic scope" value="Eukaryota"/>
</dbReference>
<accession>A0A0D3IAB2</accession>
<dbReference type="Gene3D" id="3.40.525.10">
    <property type="entry name" value="CRAL-TRIO lipid binding domain"/>
    <property type="match status" value="1"/>
</dbReference>
<dbReference type="EnsemblProtists" id="EOD08197">
    <property type="protein sequence ID" value="EOD08197"/>
    <property type="gene ID" value="EMIHUDRAFT_453191"/>
</dbReference>
<dbReference type="PANTHER" id="PTHR23324">
    <property type="entry name" value="SEC14 RELATED PROTEIN"/>
    <property type="match status" value="1"/>
</dbReference>
<dbReference type="InterPro" id="IPR001251">
    <property type="entry name" value="CRAL-TRIO_dom"/>
</dbReference>
<dbReference type="SMART" id="SM00516">
    <property type="entry name" value="SEC14"/>
    <property type="match status" value="1"/>
</dbReference>
<feature type="compositionally biased region" description="Polar residues" evidence="1">
    <location>
        <begin position="416"/>
        <end position="425"/>
    </location>
</feature>
<protein>
    <recommendedName>
        <fullName evidence="2">CRAL-TRIO domain-containing protein</fullName>
    </recommendedName>
</protein>
<evidence type="ECO:0000259" key="2">
    <source>
        <dbReference type="PROSITE" id="PS50191"/>
    </source>
</evidence>
<dbReference type="InterPro" id="IPR036865">
    <property type="entry name" value="CRAL-TRIO_dom_sf"/>
</dbReference>
<reference evidence="4" key="1">
    <citation type="journal article" date="2013" name="Nature">
        <title>Pan genome of the phytoplankton Emiliania underpins its global distribution.</title>
        <authorList>
            <person name="Read B.A."/>
            <person name="Kegel J."/>
            <person name="Klute M.J."/>
            <person name="Kuo A."/>
            <person name="Lefebvre S.C."/>
            <person name="Maumus F."/>
            <person name="Mayer C."/>
            <person name="Miller J."/>
            <person name="Monier A."/>
            <person name="Salamov A."/>
            <person name="Young J."/>
            <person name="Aguilar M."/>
            <person name="Claverie J.M."/>
            <person name="Frickenhaus S."/>
            <person name="Gonzalez K."/>
            <person name="Herman E.K."/>
            <person name="Lin Y.C."/>
            <person name="Napier J."/>
            <person name="Ogata H."/>
            <person name="Sarno A.F."/>
            <person name="Shmutz J."/>
            <person name="Schroeder D."/>
            <person name="de Vargas C."/>
            <person name="Verret F."/>
            <person name="von Dassow P."/>
            <person name="Valentin K."/>
            <person name="Van de Peer Y."/>
            <person name="Wheeler G."/>
            <person name="Dacks J.B."/>
            <person name="Delwiche C.F."/>
            <person name="Dyhrman S.T."/>
            <person name="Glockner G."/>
            <person name="John U."/>
            <person name="Richards T."/>
            <person name="Worden A.Z."/>
            <person name="Zhang X."/>
            <person name="Grigoriev I.V."/>
            <person name="Allen A.E."/>
            <person name="Bidle K."/>
            <person name="Borodovsky M."/>
            <person name="Bowler C."/>
            <person name="Brownlee C."/>
            <person name="Cock J.M."/>
            <person name="Elias M."/>
            <person name="Gladyshev V.N."/>
            <person name="Groth M."/>
            <person name="Guda C."/>
            <person name="Hadaegh A."/>
            <person name="Iglesias-Rodriguez M.D."/>
            <person name="Jenkins J."/>
            <person name="Jones B.M."/>
            <person name="Lawson T."/>
            <person name="Leese F."/>
            <person name="Lindquist E."/>
            <person name="Lobanov A."/>
            <person name="Lomsadze A."/>
            <person name="Malik S.B."/>
            <person name="Marsh M.E."/>
            <person name="Mackinder L."/>
            <person name="Mock T."/>
            <person name="Mueller-Roeber B."/>
            <person name="Pagarete A."/>
            <person name="Parker M."/>
            <person name="Probert I."/>
            <person name="Quesneville H."/>
            <person name="Raines C."/>
            <person name="Rensing S.A."/>
            <person name="Riano-Pachon D.M."/>
            <person name="Richier S."/>
            <person name="Rokitta S."/>
            <person name="Shiraiwa Y."/>
            <person name="Soanes D.M."/>
            <person name="van der Giezen M."/>
            <person name="Wahlund T.M."/>
            <person name="Williams B."/>
            <person name="Wilson W."/>
            <person name="Wolfe G."/>
            <person name="Wurch L.L."/>
        </authorList>
    </citation>
    <scope>NUCLEOTIDE SEQUENCE</scope>
</reference>
<reference evidence="3" key="2">
    <citation type="submission" date="2024-10" db="UniProtKB">
        <authorList>
            <consortium name="EnsemblProtists"/>
        </authorList>
    </citation>
    <scope>IDENTIFICATION</scope>
</reference>
<evidence type="ECO:0000313" key="4">
    <source>
        <dbReference type="Proteomes" id="UP000013827"/>
    </source>
</evidence>
<evidence type="ECO:0000256" key="1">
    <source>
        <dbReference type="SAM" id="MobiDB-lite"/>
    </source>
</evidence>
<dbReference type="AlphaFoldDB" id="A0A0D3IAB2"/>
<dbReference type="PANTHER" id="PTHR23324:SF83">
    <property type="entry name" value="SEC14-LIKE PROTEIN 2"/>
    <property type="match status" value="1"/>
</dbReference>
<sequence length="460" mass="50157">MSARSSRRYRAGSSELLSARRTGTEPSIKVEAVPEEAAGSSCDVVDVRAQHKYSQLYRSGNYRRPGAVARAQARCASCVELPLEEELSEAESSKLDALRASVLSALQLEALPPDWRKSFLMRYRLVTYLRADRGDVKKATARVVACIDFCGEMWTKAFAWEAQPEALKNLYDEHMAWGAHGFDRRGCSVFCYRLGNVDVGGLVRESSFETYLLWDAYCTVTTYDMYTSEGERAGHAFTLGKVMIFDLSGVQVPRAMRGFRVAGRLTKTYPGAEHPFPEMMRTTFVINMPWVAQSLWDLAKKLLPARDAARFRMFGSGKAAHKKFLAAVSEYVDPEQLPALFGGGSAEPWAYGLGGDVPQNAAAGLLDDDARRSKRSSNRARQGVRAVTTAASTGGRIANSAGRTAPSARGSDESRSASAYGSNEPSEVLPPSKSDEAASLTGGDRTPQLDLLDSSEHGDA</sequence>
<dbReference type="CDD" id="cd00170">
    <property type="entry name" value="SEC14"/>
    <property type="match status" value="1"/>
</dbReference>
<dbReference type="InterPro" id="IPR051064">
    <property type="entry name" value="SEC14/CRAL-TRIO_domain"/>
</dbReference>
<feature type="domain" description="CRAL-TRIO" evidence="2">
    <location>
        <begin position="167"/>
        <end position="343"/>
    </location>
</feature>
<feature type="compositionally biased region" description="Basic residues" evidence="1">
    <location>
        <begin position="1"/>
        <end position="10"/>
    </location>
</feature>
<evidence type="ECO:0000313" key="3">
    <source>
        <dbReference type="EnsemblProtists" id="EOD08197"/>
    </source>
</evidence>
<keyword evidence="4" id="KW-1185">Reference proteome</keyword>
<feature type="region of interest" description="Disordered" evidence="1">
    <location>
        <begin position="368"/>
        <end position="460"/>
    </location>
</feature>
<organism evidence="3 4">
    <name type="scientific">Emiliania huxleyi (strain CCMP1516)</name>
    <dbReference type="NCBI Taxonomy" id="280463"/>
    <lineage>
        <taxon>Eukaryota</taxon>
        <taxon>Haptista</taxon>
        <taxon>Haptophyta</taxon>
        <taxon>Prymnesiophyceae</taxon>
        <taxon>Isochrysidales</taxon>
        <taxon>Noelaerhabdaceae</taxon>
        <taxon>Emiliania</taxon>
    </lineage>
</organism>
<dbReference type="RefSeq" id="XP_005760626.1">
    <property type="nucleotide sequence ID" value="XM_005760569.1"/>
</dbReference>
<name>A0A0D3IAB2_EMIH1</name>
<dbReference type="KEGG" id="ehx:EMIHUDRAFT_453191"/>